<dbReference type="Gene3D" id="1.25.40.10">
    <property type="entry name" value="Tetratricopeptide repeat domain"/>
    <property type="match status" value="2"/>
</dbReference>
<sequence>MLQKIAFFNEQDYKRAKKACLEGIKKGDTHFELYAILSACEISYSNWHAAVKALKGAFSKDSLHTLDWIRKRGGGEKYYHQAFYFSALDYFKKHKYEEALNDIKYTAYFDYCDKNSSILKGAILFKLGRIEEANREYLDILSRDPKNPDINFLIGKSLFEAGAFDSCLKYFINAMKYYRPKYKRTLQVLFQNKIDVDDKLTRKVLRLWFNKQLQELDELFKKELKLTDGLAAHNEVMLGLSRAATDLAHTYYYIGMVYYNLKEDSAALQNLENCLRFKPDDIDALFFASEILIKFKEYQKAREYLEELTKINPDDQDAWFYLAVCYTQLGFYKRAIEIYENRMLPVDPNRVEVLTNLAYLYAQLGNDAKSNEYLQRAKENEGR</sequence>
<reference evidence="3" key="1">
    <citation type="submission" date="2017-01" db="EMBL/GenBank/DDBJ databases">
        <title>Novel pathways for hydrocarbon cycling and metabolic interdependencies in hydrothermal sediment communities.</title>
        <authorList>
            <person name="Dombrowski N."/>
            <person name="Seitz K."/>
            <person name="Teske A."/>
            <person name="Baker B."/>
        </authorList>
    </citation>
    <scope>NUCLEOTIDE SEQUENCE [LARGE SCALE GENOMIC DNA]</scope>
</reference>
<name>A0A1V4QDN7_UNCW3</name>
<dbReference type="AlphaFoldDB" id="A0A1V4QDN7"/>
<dbReference type="Pfam" id="PF13181">
    <property type="entry name" value="TPR_8"/>
    <property type="match status" value="2"/>
</dbReference>
<dbReference type="InterPro" id="IPR044650">
    <property type="entry name" value="SRFR1-like"/>
</dbReference>
<dbReference type="PANTHER" id="PTHR44749:SF1">
    <property type="entry name" value="TETRATRICOPEPTIDE-LIKE HELICAL DOMAIN-CONTAINING PROTEIN"/>
    <property type="match status" value="1"/>
</dbReference>
<gene>
    <name evidence="2" type="ORF">BXT86_06335</name>
</gene>
<dbReference type="EMBL" id="MUKB01000120">
    <property type="protein sequence ID" value="OPX17470.1"/>
    <property type="molecule type" value="Genomic_DNA"/>
</dbReference>
<feature type="repeat" description="TPR" evidence="1">
    <location>
        <begin position="282"/>
        <end position="315"/>
    </location>
</feature>
<evidence type="ECO:0000313" key="3">
    <source>
        <dbReference type="Proteomes" id="UP000191663"/>
    </source>
</evidence>
<evidence type="ECO:0008006" key="4">
    <source>
        <dbReference type="Google" id="ProtNLM"/>
    </source>
</evidence>
<dbReference type="InterPro" id="IPR019734">
    <property type="entry name" value="TPR_rpt"/>
</dbReference>
<proteinExistence type="predicted"/>
<dbReference type="PROSITE" id="PS50005">
    <property type="entry name" value="TPR"/>
    <property type="match status" value="2"/>
</dbReference>
<feature type="repeat" description="TPR" evidence="1">
    <location>
        <begin position="248"/>
        <end position="281"/>
    </location>
</feature>
<organism evidence="2 3">
    <name type="scientific">candidate division WOR-3 bacterium 4484_100</name>
    <dbReference type="NCBI Taxonomy" id="1936077"/>
    <lineage>
        <taxon>Bacteria</taxon>
        <taxon>Bacteria division WOR-3</taxon>
    </lineage>
</organism>
<evidence type="ECO:0000313" key="2">
    <source>
        <dbReference type="EMBL" id="OPX17470.1"/>
    </source>
</evidence>
<dbReference type="InterPro" id="IPR011990">
    <property type="entry name" value="TPR-like_helical_dom_sf"/>
</dbReference>
<keyword evidence="1" id="KW-0802">TPR repeat</keyword>
<accession>A0A1V4QDN7</accession>
<dbReference type="SUPFAM" id="SSF48452">
    <property type="entry name" value="TPR-like"/>
    <property type="match status" value="2"/>
</dbReference>
<dbReference type="Proteomes" id="UP000191663">
    <property type="component" value="Unassembled WGS sequence"/>
</dbReference>
<comment type="caution">
    <text evidence="2">The sequence shown here is derived from an EMBL/GenBank/DDBJ whole genome shotgun (WGS) entry which is preliminary data.</text>
</comment>
<dbReference type="PANTHER" id="PTHR44749">
    <property type="entry name" value="SUPPRESSOR OF RPS4-RLD 1"/>
    <property type="match status" value="1"/>
</dbReference>
<dbReference type="SMART" id="SM00028">
    <property type="entry name" value="TPR"/>
    <property type="match status" value="5"/>
</dbReference>
<dbReference type="GO" id="GO:0045892">
    <property type="term" value="P:negative regulation of DNA-templated transcription"/>
    <property type="evidence" value="ECO:0007669"/>
    <property type="project" value="InterPro"/>
</dbReference>
<protein>
    <recommendedName>
        <fullName evidence="4">Tetratricopeptide repeat protein</fullName>
    </recommendedName>
</protein>
<dbReference type="Pfam" id="PF13432">
    <property type="entry name" value="TPR_16"/>
    <property type="match status" value="1"/>
</dbReference>
<evidence type="ECO:0000256" key="1">
    <source>
        <dbReference type="PROSITE-ProRule" id="PRU00339"/>
    </source>
</evidence>
<dbReference type="Pfam" id="PF14559">
    <property type="entry name" value="TPR_19"/>
    <property type="match status" value="1"/>
</dbReference>